<accession>A0A5B7X0L2</accession>
<name>A0A5B7X0L2_9FLAO</name>
<dbReference type="OrthoDB" id="1452529at2"/>
<protein>
    <submittedName>
        <fullName evidence="2">Uncharacterized protein</fullName>
    </submittedName>
</protein>
<evidence type="ECO:0000313" key="2">
    <source>
        <dbReference type="EMBL" id="QCY68141.1"/>
    </source>
</evidence>
<feature type="transmembrane region" description="Helical" evidence="1">
    <location>
        <begin position="18"/>
        <end position="35"/>
    </location>
</feature>
<dbReference type="KEGG" id="afla:FHG64_01310"/>
<evidence type="ECO:0000313" key="3">
    <source>
        <dbReference type="Proteomes" id="UP000309016"/>
    </source>
</evidence>
<gene>
    <name evidence="2" type="ORF">FHG64_01310</name>
</gene>
<keyword evidence="1" id="KW-1133">Transmembrane helix</keyword>
<proteinExistence type="predicted"/>
<dbReference type="RefSeq" id="WP_139064717.1">
    <property type="nucleotide sequence ID" value="NZ_CP040812.1"/>
</dbReference>
<sequence>MLKIPYSNQRLNSHIKQAIYFIAIGVILLIIFAVYNGAGEMYGSSAGAGLIAGGVFTFGVYLFERQKKYITINNDSLIKNKLFPEKVSLDNVLQIKKYAGDIILKTEKDEFVIDTQIIDSEYTEVLERELKL</sequence>
<dbReference type="AlphaFoldDB" id="A0A5B7X0L2"/>
<keyword evidence="3" id="KW-1185">Reference proteome</keyword>
<dbReference type="Proteomes" id="UP000309016">
    <property type="component" value="Chromosome"/>
</dbReference>
<keyword evidence="1" id="KW-0812">Transmembrane</keyword>
<organism evidence="2 3">
    <name type="scientific">Antarcticibacterium flavum</name>
    <dbReference type="NCBI Taxonomy" id="2058175"/>
    <lineage>
        <taxon>Bacteria</taxon>
        <taxon>Pseudomonadati</taxon>
        <taxon>Bacteroidota</taxon>
        <taxon>Flavobacteriia</taxon>
        <taxon>Flavobacteriales</taxon>
        <taxon>Flavobacteriaceae</taxon>
        <taxon>Antarcticibacterium</taxon>
    </lineage>
</organism>
<dbReference type="EMBL" id="CP040812">
    <property type="protein sequence ID" value="QCY68141.1"/>
    <property type="molecule type" value="Genomic_DNA"/>
</dbReference>
<keyword evidence="1" id="KW-0472">Membrane</keyword>
<reference evidence="2 3" key="1">
    <citation type="submission" date="2019-06" db="EMBL/GenBank/DDBJ databases">
        <title>Complete genome sequence of Antarcticibacterium flavum KCTC 52984T from an Antarctic marine sediment.</title>
        <authorList>
            <person name="Lee Y.M."/>
            <person name="Shin S.C."/>
        </authorList>
    </citation>
    <scope>NUCLEOTIDE SEQUENCE [LARGE SCALE GENOMIC DNA]</scope>
    <source>
        <strain evidence="2 3">KCTC 52984</strain>
    </source>
</reference>
<feature type="transmembrane region" description="Helical" evidence="1">
    <location>
        <begin position="41"/>
        <end position="63"/>
    </location>
</feature>
<evidence type="ECO:0000256" key="1">
    <source>
        <dbReference type="SAM" id="Phobius"/>
    </source>
</evidence>